<dbReference type="PROSITE" id="PS00086">
    <property type="entry name" value="CYTOCHROME_P450"/>
    <property type="match status" value="1"/>
</dbReference>
<evidence type="ECO:0000256" key="3">
    <source>
        <dbReference type="ARBA" id="ARBA00010617"/>
    </source>
</evidence>
<dbReference type="EC" id="1.14.14.92" evidence="12"/>
<dbReference type="SUPFAM" id="SSF48264">
    <property type="entry name" value="Cytochrome P450"/>
    <property type="match status" value="1"/>
</dbReference>
<keyword evidence="6" id="KW-0560">Oxidoreductase</keyword>
<sequence>MSPTLSDVPELTAIERVGPRGYLRYVFPMRLEDDSNPHKVMQILKGGYKAACQKIGSMASEAVPDLEATQANVLKLQRLPDDLIGDMALKDLRDPEKYEWNYEELRAKHFPISAFDADVLMPGPLWPQPGKPVHVSLAQANLIRGGVIIGWCIFHMVGDATTYLTWTKVWAEECRRIQGLEIPTPVVIDDAMLADRARVTRPSGRNKGRPENHPEYTILPFTPTGASPAMLSTTFRGQVFYFSPSALAFLKAEASPDRATRPTDQQWISTNDAFSALMWRTAVAVQAPITSLEDGENPHSVFNIAVDGRKRTDPPVHPQTLGCFLQYISVSAPIREILTALSLADLAVLIRKEVNLRLDNQFTDDVVTLVDQLEDVTRLVPTAFLDVLGRSSVQTSWAEFDLATVEWGPLLGDRIEAIRCPNTGILPGCHVVLPTLPDGGVEVVFGTEGRLLQKVLEDPLWMRKTSSELINTRIWGKSGASYYPLYQFYPDTNTHLPLLNHPYLIFQYLSRSNLTIMALTELLISPWAPLALAVALVAWYILPWISNSNLRGIPAPFPAQFTNLWLLSTCRRGKRYEIVDQVHKKLGVLVRIAPNHVSVADADAINTIYGHGNGFLKADFYDTFVSIRRGLFNTRDRAEHSRKRKIVSHTFAPKSVLEFEPYIRQNLDIFISQWDRIASNKDADGYGSVDCLNWFNFLAFDIIADLAFGKPFGMLSTGADIAEVKASPTSPTIYAPAVEIMNRRGEVSATLGCLPQLKPYAKYLPDPFFSQGLQAVENLAGIAIARVSERLERGGDSTRKDLLARLMQGRDEKGEPLGRDELTAEALTQLIAGSDTTSNSSCALLYHIVRTPGVMQKLYEEICAVVPEDVAIPDYESVKHLPYLGHCINETLRIHSPSGIGLPREIPPNHKGVTLHGRYFGPGTVLSVPTYTIHHSTEIWGPDAEEFKPERWENLTDKQKNAFIPFSYGPRSCVGRNLAEMQMRLIAATWIKRYDVRLRQDIMETREGFLRKPMGLDVGLARR</sequence>
<keyword evidence="7 16" id="KW-0408">Iron</keyword>
<dbReference type="Proteomes" id="UP000573603">
    <property type="component" value="Unassembled WGS sequence"/>
</dbReference>
<evidence type="ECO:0000313" key="18">
    <source>
        <dbReference type="Proteomes" id="UP000573603"/>
    </source>
</evidence>
<organism evidence="17 18">
    <name type="scientific">Fusarium anthophilum</name>
    <dbReference type="NCBI Taxonomy" id="48485"/>
    <lineage>
        <taxon>Eukaryota</taxon>
        <taxon>Fungi</taxon>
        <taxon>Dikarya</taxon>
        <taxon>Ascomycota</taxon>
        <taxon>Pezizomycotina</taxon>
        <taxon>Sordariomycetes</taxon>
        <taxon>Hypocreomycetidae</taxon>
        <taxon>Hypocreales</taxon>
        <taxon>Nectriaceae</taxon>
        <taxon>Fusarium</taxon>
        <taxon>Fusarium fujikuroi species complex</taxon>
    </lineage>
</organism>
<dbReference type="EMBL" id="JABEVY010000313">
    <property type="protein sequence ID" value="KAF5236899.1"/>
    <property type="molecule type" value="Genomic_DNA"/>
</dbReference>
<feature type="binding site" description="axial binding residue" evidence="16">
    <location>
        <position position="973"/>
    </location>
    <ligand>
        <name>heme</name>
        <dbReference type="ChEBI" id="CHEBI:30413"/>
    </ligand>
    <ligandPart>
        <name>Fe</name>
        <dbReference type="ChEBI" id="CHEBI:18248"/>
    </ligandPart>
</feature>
<dbReference type="InterPro" id="IPR017972">
    <property type="entry name" value="Cyt_P450_CS"/>
</dbReference>
<evidence type="ECO:0000256" key="9">
    <source>
        <dbReference type="ARBA" id="ARBA00023136"/>
    </source>
</evidence>
<evidence type="ECO:0000256" key="7">
    <source>
        <dbReference type="ARBA" id="ARBA00023004"/>
    </source>
</evidence>
<dbReference type="InterPro" id="IPR050121">
    <property type="entry name" value="Cytochrome_P450_monoxygenase"/>
</dbReference>
<dbReference type="CDD" id="cd11061">
    <property type="entry name" value="CYP67-like"/>
    <property type="match status" value="1"/>
</dbReference>
<gene>
    <name evidence="17" type="ORF">FANTH_11072</name>
</gene>
<dbReference type="Gene3D" id="1.10.630.10">
    <property type="entry name" value="Cytochrome P450"/>
    <property type="match status" value="1"/>
</dbReference>
<evidence type="ECO:0000256" key="12">
    <source>
        <dbReference type="ARBA" id="ARBA00066552"/>
    </source>
</evidence>
<dbReference type="InterPro" id="IPR023213">
    <property type="entry name" value="CAT-like_dom_sf"/>
</dbReference>
<evidence type="ECO:0000256" key="1">
    <source>
        <dbReference type="ARBA" id="ARBA00001971"/>
    </source>
</evidence>
<keyword evidence="5 16" id="KW-0479">Metal-binding</keyword>
<reference evidence="17 18" key="1">
    <citation type="journal article" date="2020" name="BMC Genomics">
        <title>Correction to: Identification and distribution of gene clusters required for synthesis of sphingolipid metabolism inhibitors in diverse species of the filamentous fungus Fusarium.</title>
        <authorList>
            <person name="Kim H.S."/>
            <person name="Lohmar J.M."/>
            <person name="Busman M."/>
            <person name="Brown D.W."/>
            <person name="Naumann T.A."/>
            <person name="Divon H.H."/>
            <person name="Lysoe E."/>
            <person name="Uhlig S."/>
            <person name="Proctor R.H."/>
        </authorList>
    </citation>
    <scope>NUCLEOTIDE SEQUENCE [LARGE SCALE GENOMIC DNA]</scope>
    <source>
        <strain evidence="17 18">NRRL 25214</strain>
    </source>
</reference>
<dbReference type="Gene3D" id="3.30.559.10">
    <property type="entry name" value="Chloramphenicol acetyltransferase-like domain"/>
    <property type="match status" value="2"/>
</dbReference>
<evidence type="ECO:0000256" key="14">
    <source>
        <dbReference type="ARBA" id="ARBA00081895"/>
    </source>
</evidence>
<evidence type="ECO:0000256" key="4">
    <source>
        <dbReference type="ARBA" id="ARBA00022617"/>
    </source>
</evidence>
<comment type="similarity">
    <text evidence="3">Belongs to the cytochrome P450 family.</text>
</comment>
<dbReference type="GO" id="GO:0005506">
    <property type="term" value="F:iron ion binding"/>
    <property type="evidence" value="ECO:0007669"/>
    <property type="project" value="InterPro"/>
</dbReference>
<evidence type="ECO:0000256" key="10">
    <source>
        <dbReference type="ARBA" id="ARBA00023180"/>
    </source>
</evidence>
<evidence type="ECO:0000256" key="6">
    <source>
        <dbReference type="ARBA" id="ARBA00023002"/>
    </source>
</evidence>
<dbReference type="GO" id="GO:0018664">
    <property type="term" value="F:benzoate 4-monooxygenase activity"/>
    <property type="evidence" value="ECO:0007669"/>
    <property type="project" value="UniProtKB-EC"/>
</dbReference>
<evidence type="ECO:0000256" key="5">
    <source>
        <dbReference type="ARBA" id="ARBA00022723"/>
    </source>
</evidence>
<evidence type="ECO:0000256" key="11">
    <source>
        <dbReference type="ARBA" id="ARBA00050706"/>
    </source>
</evidence>
<proteinExistence type="inferred from homology"/>
<dbReference type="PANTHER" id="PTHR24305">
    <property type="entry name" value="CYTOCHROME P450"/>
    <property type="match status" value="1"/>
</dbReference>
<evidence type="ECO:0000256" key="13">
    <source>
        <dbReference type="ARBA" id="ARBA00072826"/>
    </source>
</evidence>
<evidence type="ECO:0000313" key="17">
    <source>
        <dbReference type="EMBL" id="KAF5236899.1"/>
    </source>
</evidence>
<protein>
    <recommendedName>
        <fullName evidence="13">Benzoate 4-monooxygenase bphA</fullName>
        <ecNumber evidence="12">1.14.14.92</ecNumber>
    </recommendedName>
    <alternativeName>
        <fullName evidence="14">Benzoate-para-hydroxylase A</fullName>
    </alternativeName>
    <alternativeName>
        <fullName evidence="15">Cytochrome P450 monooxygenase cyp53A1</fullName>
    </alternativeName>
</protein>
<keyword evidence="8" id="KW-0503">Monooxygenase</keyword>
<dbReference type="GO" id="GO:0016020">
    <property type="term" value="C:membrane"/>
    <property type="evidence" value="ECO:0007669"/>
    <property type="project" value="UniProtKB-SubCell"/>
</dbReference>
<dbReference type="Pfam" id="PF00067">
    <property type="entry name" value="p450"/>
    <property type="match status" value="1"/>
</dbReference>
<evidence type="ECO:0000256" key="16">
    <source>
        <dbReference type="PIRSR" id="PIRSR602401-1"/>
    </source>
</evidence>
<evidence type="ECO:0000256" key="8">
    <source>
        <dbReference type="ARBA" id="ARBA00023033"/>
    </source>
</evidence>
<comment type="subcellular location">
    <subcellularLocation>
        <location evidence="2">Membrane</location>
    </subcellularLocation>
</comment>
<evidence type="ECO:0000256" key="15">
    <source>
        <dbReference type="ARBA" id="ARBA00082391"/>
    </source>
</evidence>
<dbReference type="InterPro" id="IPR001128">
    <property type="entry name" value="Cyt_P450"/>
</dbReference>
<comment type="cofactor">
    <cofactor evidence="1 16">
        <name>heme</name>
        <dbReference type="ChEBI" id="CHEBI:30413"/>
    </cofactor>
</comment>
<name>A0A8H5DV33_9HYPO</name>
<dbReference type="InterPro" id="IPR002401">
    <property type="entry name" value="Cyt_P450_E_grp-I"/>
</dbReference>
<keyword evidence="18" id="KW-1185">Reference proteome</keyword>
<dbReference type="PRINTS" id="PR00385">
    <property type="entry name" value="P450"/>
</dbReference>
<accession>A0A8H5DV33</accession>
<keyword evidence="9" id="KW-0472">Membrane</keyword>
<dbReference type="GO" id="GO:0020037">
    <property type="term" value="F:heme binding"/>
    <property type="evidence" value="ECO:0007669"/>
    <property type="project" value="InterPro"/>
</dbReference>
<evidence type="ECO:0000256" key="2">
    <source>
        <dbReference type="ARBA" id="ARBA00004370"/>
    </source>
</evidence>
<comment type="catalytic activity">
    <reaction evidence="11">
        <text>benzoate + reduced [NADPH--hemoprotein reductase] + O2 = 4-hydroxybenzoate + oxidized [NADPH--hemoprotein reductase] + H2O + H(+)</text>
        <dbReference type="Rhea" id="RHEA:18033"/>
        <dbReference type="Rhea" id="RHEA-COMP:11964"/>
        <dbReference type="Rhea" id="RHEA-COMP:11965"/>
        <dbReference type="ChEBI" id="CHEBI:15377"/>
        <dbReference type="ChEBI" id="CHEBI:15378"/>
        <dbReference type="ChEBI" id="CHEBI:15379"/>
        <dbReference type="ChEBI" id="CHEBI:16150"/>
        <dbReference type="ChEBI" id="CHEBI:17879"/>
        <dbReference type="ChEBI" id="CHEBI:57618"/>
        <dbReference type="ChEBI" id="CHEBI:58210"/>
        <dbReference type="EC" id="1.14.14.92"/>
    </reaction>
</comment>
<dbReference type="PANTHER" id="PTHR24305:SF29">
    <property type="entry name" value="BENZOATE-PARA-HYDROXYLASE"/>
    <property type="match status" value="1"/>
</dbReference>
<comment type="caution">
    <text evidence="17">The sequence shown here is derived from an EMBL/GenBank/DDBJ whole genome shotgun (WGS) entry which is preliminary data.</text>
</comment>
<keyword evidence="10" id="KW-0325">Glycoprotein</keyword>
<dbReference type="InterPro" id="IPR036396">
    <property type="entry name" value="Cyt_P450_sf"/>
</dbReference>
<keyword evidence="4 16" id="KW-0349">Heme</keyword>
<dbReference type="FunFam" id="1.10.630.10:FF:000053">
    <property type="entry name" value="Cytochrome P450 benzoate 4-monooxygenase"/>
    <property type="match status" value="1"/>
</dbReference>
<dbReference type="AlphaFoldDB" id="A0A8H5DV33"/>
<dbReference type="PRINTS" id="PR00463">
    <property type="entry name" value="EP450I"/>
</dbReference>
<dbReference type="Pfam" id="PF02458">
    <property type="entry name" value="Transferase"/>
    <property type="match status" value="1"/>
</dbReference>